<dbReference type="PROSITE" id="PS51257">
    <property type="entry name" value="PROKAR_LIPOPROTEIN"/>
    <property type="match status" value="1"/>
</dbReference>
<dbReference type="RefSeq" id="WP_121240963.1">
    <property type="nucleotide sequence ID" value="NZ_BHVV01000006.1"/>
</dbReference>
<keyword evidence="4" id="KW-1185">Reference proteome</keyword>
<dbReference type="CDD" id="cd01822">
    <property type="entry name" value="Lysophospholipase_L1_like"/>
    <property type="match status" value="1"/>
</dbReference>
<evidence type="ECO:0000313" key="3">
    <source>
        <dbReference type="EMBL" id="RLJ64709.1"/>
    </source>
</evidence>
<dbReference type="AlphaFoldDB" id="A0A497XDE1"/>
<reference evidence="3 4" key="1">
    <citation type="submission" date="2018-10" db="EMBL/GenBank/DDBJ databases">
        <title>Genomic Encyclopedia of Type Strains, Phase IV (KMG-IV): sequencing the most valuable type-strain genomes for metagenomic binning, comparative biology and taxonomic classification.</title>
        <authorList>
            <person name="Goeker M."/>
        </authorList>
    </citation>
    <scope>NUCLEOTIDE SEQUENCE [LARGE SCALE GENOMIC DNA]</scope>
    <source>
        <strain evidence="3 4">DSM 26916</strain>
    </source>
</reference>
<dbReference type="Pfam" id="PF13472">
    <property type="entry name" value="Lipase_GDSL_2"/>
    <property type="match status" value="1"/>
</dbReference>
<evidence type="ECO:0000259" key="2">
    <source>
        <dbReference type="Pfam" id="PF13472"/>
    </source>
</evidence>
<feature type="chain" id="PRO_5019732620" evidence="1">
    <location>
        <begin position="18"/>
        <end position="210"/>
    </location>
</feature>
<dbReference type="GO" id="GO:0004622">
    <property type="term" value="F:phosphatidylcholine lysophospholipase activity"/>
    <property type="evidence" value="ECO:0007669"/>
    <property type="project" value="TreeGrafter"/>
</dbReference>
<gene>
    <name evidence="3" type="ORF">DFR35_1353</name>
</gene>
<dbReference type="InterPro" id="IPR036514">
    <property type="entry name" value="SGNH_hydro_sf"/>
</dbReference>
<evidence type="ECO:0000256" key="1">
    <source>
        <dbReference type="SAM" id="SignalP"/>
    </source>
</evidence>
<keyword evidence="1" id="KW-0732">Signal</keyword>
<evidence type="ECO:0000313" key="4">
    <source>
        <dbReference type="Proteomes" id="UP000268908"/>
    </source>
</evidence>
<feature type="signal peptide" evidence="1">
    <location>
        <begin position="1"/>
        <end position="17"/>
    </location>
</feature>
<sequence>MPLQRLLLLLIAPLFLAACGGGHKAQPLPAGAAVLAFGDSVTFGTGAAPGEDYPTRLAAITGWTITNAGIPGDTTEAARGRIRAALEQSNPALVIVELGGNDFLRRRPEKQIKEDLRKILATVRAARIPVVLVAVPRFSLLGAVVGALPDAELYEQLAEEEKVPLVPKVFGRILADPGLKADQIHPNAEGYRQLADGIAEGLRKAGFLAR</sequence>
<feature type="domain" description="SGNH hydrolase-type esterase" evidence="2">
    <location>
        <begin position="36"/>
        <end position="192"/>
    </location>
</feature>
<protein>
    <submittedName>
        <fullName evidence="3">Acyl-CoA hydrolase</fullName>
    </submittedName>
</protein>
<dbReference type="Gene3D" id="3.40.50.1110">
    <property type="entry name" value="SGNH hydrolase"/>
    <property type="match status" value="1"/>
</dbReference>
<keyword evidence="3" id="KW-0378">Hydrolase</keyword>
<organism evidence="3 4">
    <name type="scientific">Sulfurisoma sediminicola</name>
    <dbReference type="NCBI Taxonomy" id="1381557"/>
    <lineage>
        <taxon>Bacteria</taxon>
        <taxon>Pseudomonadati</taxon>
        <taxon>Pseudomonadota</taxon>
        <taxon>Betaproteobacteria</taxon>
        <taxon>Nitrosomonadales</taxon>
        <taxon>Sterolibacteriaceae</taxon>
        <taxon>Sulfurisoma</taxon>
    </lineage>
</organism>
<dbReference type="OrthoDB" id="9786188at2"/>
<accession>A0A497XDE1</accession>
<comment type="caution">
    <text evidence="3">The sequence shown here is derived from an EMBL/GenBank/DDBJ whole genome shotgun (WGS) entry which is preliminary data.</text>
</comment>
<proteinExistence type="predicted"/>
<name>A0A497XDE1_9PROT</name>
<dbReference type="InterPro" id="IPR013830">
    <property type="entry name" value="SGNH_hydro"/>
</dbReference>
<dbReference type="EMBL" id="RCCI01000005">
    <property type="protein sequence ID" value="RLJ64709.1"/>
    <property type="molecule type" value="Genomic_DNA"/>
</dbReference>
<dbReference type="Proteomes" id="UP000268908">
    <property type="component" value="Unassembled WGS sequence"/>
</dbReference>
<dbReference type="SUPFAM" id="SSF52266">
    <property type="entry name" value="SGNH hydrolase"/>
    <property type="match status" value="1"/>
</dbReference>
<dbReference type="PANTHER" id="PTHR30383">
    <property type="entry name" value="THIOESTERASE 1/PROTEASE 1/LYSOPHOSPHOLIPASE L1"/>
    <property type="match status" value="1"/>
</dbReference>
<dbReference type="PANTHER" id="PTHR30383:SF24">
    <property type="entry name" value="THIOESTERASE 1_PROTEASE 1_LYSOPHOSPHOLIPASE L1"/>
    <property type="match status" value="1"/>
</dbReference>
<dbReference type="InterPro" id="IPR051532">
    <property type="entry name" value="Ester_Hydrolysis_Enzymes"/>
</dbReference>